<reference evidence="2" key="1">
    <citation type="submission" date="2022-11" db="EMBL/GenBank/DDBJ databases">
        <title>Refractory cell wall polysaccharides provide important carbon source for microbial heterotrophs in the hadal ocean.</title>
        <authorList>
            <person name="Zhu X."/>
        </authorList>
    </citation>
    <scope>NUCLEOTIDE SEQUENCE</scope>
    <source>
        <strain evidence="2">MTRN7</strain>
    </source>
</reference>
<dbReference type="InterPro" id="IPR036280">
    <property type="entry name" value="Multihaem_cyt_sf"/>
</dbReference>
<sequence>MKKQLLYQSLLLILLIAACSSKEDYIAVPENPESSVNFDPNTAPFQQLSQYNFFQGELKNLDPVDGVIPYEPINTLFTDYAHKKRFIWMPNNTSATYVNDYSILNFPIGTVLIKNFYYDTVQPDNTTRIIETRLMYNTSEGWKFAEYIWNNSQTEAVLNMNGSTTDISFTENGETKNITYRIPSEAECFTCHKNGVNAVPIALKPQNINSNYNYSDGSNNQLSKWVELGYLSGNIPTNIDTVVDWEDASQDITQRIRGYLDINCAHCHSDNKHCDYRPIRLAYGDYTDESSLGACVTPDTQISPYTDIIVPNNISRSVMHFRLSTNQEEYRMPLLGRTIVHEEGVQLLEEWITSLTISCN</sequence>
<evidence type="ECO:0000313" key="2">
    <source>
        <dbReference type="EMBL" id="MDA0178000.1"/>
    </source>
</evidence>
<feature type="signal peptide" evidence="1">
    <location>
        <begin position="1"/>
        <end position="23"/>
    </location>
</feature>
<feature type="chain" id="PRO_5045721767" description="Repeat protein (TIGR03806 family)" evidence="1">
    <location>
        <begin position="24"/>
        <end position="360"/>
    </location>
</feature>
<protein>
    <recommendedName>
        <fullName evidence="4">Repeat protein (TIGR03806 family)</fullName>
    </recommendedName>
</protein>
<dbReference type="PROSITE" id="PS51257">
    <property type="entry name" value="PROKAR_LIPOPROTEIN"/>
    <property type="match status" value="1"/>
</dbReference>
<evidence type="ECO:0000256" key="1">
    <source>
        <dbReference type="SAM" id="SignalP"/>
    </source>
</evidence>
<proteinExistence type="predicted"/>
<organism evidence="2 3">
    <name type="scientific">Mesoflavibacter profundi</name>
    <dbReference type="NCBI Taxonomy" id="2708110"/>
    <lineage>
        <taxon>Bacteria</taxon>
        <taxon>Pseudomonadati</taxon>
        <taxon>Bacteroidota</taxon>
        <taxon>Flavobacteriia</taxon>
        <taxon>Flavobacteriales</taxon>
        <taxon>Flavobacteriaceae</taxon>
        <taxon>Mesoflavibacter</taxon>
    </lineage>
</organism>
<gene>
    <name evidence="2" type="ORF">OOZ35_10905</name>
</gene>
<evidence type="ECO:0000313" key="3">
    <source>
        <dbReference type="Proteomes" id="UP001149142"/>
    </source>
</evidence>
<dbReference type="SUPFAM" id="SSF48695">
    <property type="entry name" value="Multiheme cytochromes"/>
    <property type="match status" value="1"/>
</dbReference>
<name>A0ABT4S2M1_9FLAO</name>
<keyword evidence="1" id="KW-0732">Signal</keyword>
<evidence type="ECO:0008006" key="4">
    <source>
        <dbReference type="Google" id="ProtNLM"/>
    </source>
</evidence>
<accession>A0ABT4S2M1</accession>
<comment type="caution">
    <text evidence="2">The sequence shown here is derived from an EMBL/GenBank/DDBJ whole genome shotgun (WGS) entry which is preliminary data.</text>
</comment>
<keyword evidence="3" id="KW-1185">Reference proteome</keyword>
<dbReference type="RefSeq" id="WP_106688137.1">
    <property type="nucleotide sequence ID" value="NZ_CAXQEU010000097.1"/>
</dbReference>
<dbReference type="Proteomes" id="UP001149142">
    <property type="component" value="Unassembled WGS sequence"/>
</dbReference>
<dbReference type="EMBL" id="JAPFGC010000002">
    <property type="protein sequence ID" value="MDA0178000.1"/>
    <property type="molecule type" value="Genomic_DNA"/>
</dbReference>